<feature type="transmembrane region" description="Helical" evidence="1">
    <location>
        <begin position="7"/>
        <end position="24"/>
    </location>
</feature>
<dbReference type="EMBL" id="MHJD01000037">
    <property type="protein sequence ID" value="OGY61864.1"/>
    <property type="molecule type" value="Genomic_DNA"/>
</dbReference>
<reference evidence="3 4" key="1">
    <citation type="journal article" date="2016" name="Nat. Commun.">
        <title>Thousands of microbial genomes shed light on interconnected biogeochemical processes in an aquifer system.</title>
        <authorList>
            <person name="Anantharaman K."/>
            <person name="Brown C.T."/>
            <person name="Hug L.A."/>
            <person name="Sharon I."/>
            <person name="Castelle C.J."/>
            <person name="Probst A.J."/>
            <person name="Thomas B.C."/>
            <person name="Singh A."/>
            <person name="Wilkins M.J."/>
            <person name="Karaoz U."/>
            <person name="Brodie E.L."/>
            <person name="Williams K.H."/>
            <person name="Hubbard S.S."/>
            <person name="Banfield J.F."/>
        </authorList>
    </citation>
    <scope>NUCLEOTIDE SEQUENCE [LARGE SCALE GENOMIC DNA]</scope>
</reference>
<proteinExistence type="predicted"/>
<feature type="transmembrane region" description="Helical" evidence="1">
    <location>
        <begin position="44"/>
        <end position="65"/>
    </location>
</feature>
<accession>A0A1G1ZBG5</accession>
<comment type="caution">
    <text evidence="3">The sequence shown here is derived from an EMBL/GenBank/DDBJ whole genome shotgun (WGS) entry which is preliminary data.</text>
</comment>
<keyword evidence="1" id="KW-0812">Transmembrane</keyword>
<dbReference type="Proteomes" id="UP000177801">
    <property type="component" value="Unassembled WGS sequence"/>
</dbReference>
<evidence type="ECO:0000259" key="2">
    <source>
        <dbReference type="Pfam" id="PF18893"/>
    </source>
</evidence>
<keyword evidence="1" id="KW-1133">Transmembrane helix</keyword>
<name>A0A1G1ZBG5_9BACT</name>
<keyword evidence="1" id="KW-0472">Membrane</keyword>
<protein>
    <recommendedName>
        <fullName evidence="2">DUF5652 domain-containing protein</fullName>
    </recommendedName>
</protein>
<dbReference type="InterPro" id="IPR043712">
    <property type="entry name" value="DUF5652"/>
</dbReference>
<feature type="domain" description="DUF5652" evidence="2">
    <location>
        <begin position="14"/>
        <end position="71"/>
    </location>
</feature>
<gene>
    <name evidence="3" type="ORF">A3G58_01195</name>
</gene>
<dbReference type="Pfam" id="PF18893">
    <property type="entry name" value="DUF5652"/>
    <property type="match status" value="1"/>
</dbReference>
<organism evidence="3 4">
    <name type="scientific">Candidatus Colwellbacteria bacterium RIFCSPLOWO2_12_FULL_46_17</name>
    <dbReference type="NCBI Taxonomy" id="1797695"/>
    <lineage>
        <taxon>Bacteria</taxon>
        <taxon>Candidatus Colwelliibacteriota</taxon>
    </lineage>
</organism>
<evidence type="ECO:0000313" key="3">
    <source>
        <dbReference type="EMBL" id="OGY61864.1"/>
    </source>
</evidence>
<evidence type="ECO:0000256" key="1">
    <source>
        <dbReference type="SAM" id="Phobius"/>
    </source>
</evidence>
<dbReference type="AlphaFoldDB" id="A0A1G1ZBG5"/>
<sequence length="79" mass="8882">MNESLGELLRANGISPLFLLIYLWTLPWKGVALWKAAGKKHLGWFIALLLVNSAALMEALYIFYFSKKSGKKEKQPVAS</sequence>
<evidence type="ECO:0000313" key="4">
    <source>
        <dbReference type="Proteomes" id="UP000177801"/>
    </source>
</evidence>